<feature type="compositionally biased region" description="Basic and acidic residues" evidence="1">
    <location>
        <begin position="39"/>
        <end position="48"/>
    </location>
</feature>
<dbReference type="Proteomes" id="UP000276901">
    <property type="component" value="Unassembled WGS sequence"/>
</dbReference>
<protein>
    <submittedName>
        <fullName evidence="3">HemX protein</fullName>
    </submittedName>
    <submittedName>
        <fullName evidence="4">Uroporphyrin-3 C-methyltransferase</fullName>
    </submittedName>
</protein>
<evidence type="ECO:0000313" key="5">
    <source>
        <dbReference type="Proteomes" id="UP000276901"/>
    </source>
</evidence>
<proteinExistence type="predicted"/>
<accession>A0AAE7C2T5</accession>
<keyword evidence="2" id="KW-0472">Membrane</keyword>
<reference evidence="3 6" key="1">
    <citation type="submission" date="2016-03" db="EMBL/GenBank/DDBJ databases">
        <authorList>
            <person name="Hansen M.J."/>
            <person name="Bojesen A.M."/>
            <person name="Planet P."/>
        </authorList>
    </citation>
    <scope>NUCLEOTIDE SEQUENCE [LARGE SCALE GENOMIC DNA]</scope>
    <source>
        <strain evidence="3 6">HPA 21</strain>
    </source>
</reference>
<evidence type="ECO:0000256" key="2">
    <source>
        <dbReference type="SAM" id="Phobius"/>
    </source>
</evidence>
<evidence type="ECO:0000313" key="6">
    <source>
        <dbReference type="Proteomes" id="UP000502287"/>
    </source>
</evidence>
<dbReference type="PANTHER" id="PTHR38043:SF1">
    <property type="entry name" value="PROTEIN HEMX"/>
    <property type="match status" value="1"/>
</dbReference>
<dbReference type="Proteomes" id="UP000502287">
    <property type="component" value="Chromosome"/>
</dbReference>
<feature type="region of interest" description="Disordered" evidence="1">
    <location>
        <begin position="31"/>
        <end position="85"/>
    </location>
</feature>
<dbReference type="InterPro" id="IPR007470">
    <property type="entry name" value="HemX"/>
</dbReference>
<dbReference type="KEGG" id="fcl:A4G17_05995"/>
<sequence length="466" mass="52522">MTKQNKKQISQVDEVTEQVTEKVEDIISEPDDVQQAVRSSEHFAKDTETMADTQNEPKRKEEQVEDKMEQTEIQPTSLETEKKQKSGGSGMAVLALLVALGVGGAGYFFGQQKFASVEEQLTKAQQQIQQLSQQANVPVQTAIEIPNFDAEKAQIAKLVGEHQQTLELIRYLEREQANDAKQINGLQTQLQKLGSAPQAEPTTFLLSDADFLLTNALRKVVIDNDIETAKSLLVEADSVLSQVNEPNIAAIREAIKADLNTLATLNKVDQNNIMQRLAQLANLVDDMPMLDHEQQLAVQESNEVSDSLADWQKNIEKSADSFLSHFIRVSDKKQAQDKAFIAPNQEIYLRENIRLRLQIAILTVPRQQNELYKQSLEAVSSWVRSYFDVQNENVKMFLNEVDELIEQSIYIDAPNNLQSPTLLKQKLNRAEPAVKKIELEVDKAVERLKIEQPAEQTVQPQAEPQQ</sequence>
<dbReference type="AlphaFoldDB" id="A0AAE7C2T5"/>
<dbReference type="PANTHER" id="PTHR38043">
    <property type="entry name" value="PROTEIN HEMX"/>
    <property type="match status" value="1"/>
</dbReference>
<feature type="compositionally biased region" description="Basic and acidic residues" evidence="1">
    <location>
        <begin position="55"/>
        <end position="70"/>
    </location>
</feature>
<dbReference type="EMBL" id="CP015029">
    <property type="protein sequence ID" value="QIM65013.1"/>
    <property type="molecule type" value="Genomic_DNA"/>
</dbReference>
<evidence type="ECO:0000313" key="3">
    <source>
        <dbReference type="EMBL" id="QIM65013.1"/>
    </source>
</evidence>
<feature type="transmembrane region" description="Helical" evidence="2">
    <location>
        <begin position="91"/>
        <end position="110"/>
    </location>
</feature>
<evidence type="ECO:0000256" key="1">
    <source>
        <dbReference type="SAM" id="MobiDB-lite"/>
    </source>
</evidence>
<keyword evidence="5" id="KW-1185">Reference proteome</keyword>
<dbReference type="EMBL" id="RKQT01000001">
    <property type="protein sequence ID" value="RPE96575.1"/>
    <property type="molecule type" value="Genomic_DNA"/>
</dbReference>
<organism evidence="3 6">
    <name type="scientific">Frederiksenia canicola</name>
    <dbReference type="NCBI Taxonomy" id="123824"/>
    <lineage>
        <taxon>Bacteria</taxon>
        <taxon>Pseudomonadati</taxon>
        <taxon>Pseudomonadota</taxon>
        <taxon>Gammaproteobacteria</taxon>
        <taxon>Pasteurellales</taxon>
        <taxon>Pasteurellaceae</taxon>
        <taxon>Frederiksenia</taxon>
    </lineage>
</organism>
<dbReference type="RefSeq" id="WP_123956463.1">
    <property type="nucleotide sequence ID" value="NZ_CP015029.1"/>
</dbReference>
<reference evidence="4 5" key="2">
    <citation type="submission" date="2018-11" db="EMBL/GenBank/DDBJ databases">
        <title>Genomic Encyclopedia of Type Strains, Phase IV (KMG-IV): sequencing the most valuable type-strain genomes for metagenomic binning, comparative biology and taxonomic classification.</title>
        <authorList>
            <person name="Goeker M."/>
        </authorList>
    </citation>
    <scope>NUCLEOTIDE SEQUENCE [LARGE SCALE GENOMIC DNA]</scope>
    <source>
        <strain evidence="4 5">DSM 25797</strain>
    </source>
</reference>
<keyword evidence="2" id="KW-1133">Transmembrane helix</keyword>
<dbReference type="Pfam" id="PF04375">
    <property type="entry name" value="HemX"/>
    <property type="match status" value="1"/>
</dbReference>
<evidence type="ECO:0000313" key="4">
    <source>
        <dbReference type="EMBL" id="RPE96575.1"/>
    </source>
</evidence>
<name>A0AAE7C2T5_9PAST</name>
<gene>
    <name evidence="3" type="ORF">A4G17_05995</name>
    <name evidence="4" type="ORF">EDC49_0970</name>
</gene>
<keyword evidence="2" id="KW-0812">Transmembrane</keyword>